<protein>
    <recommendedName>
        <fullName evidence="1">TNT domain-containing protein</fullName>
    </recommendedName>
</protein>
<dbReference type="GO" id="GO:0050135">
    <property type="term" value="F:NADP+ nucleosidase activity"/>
    <property type="evidence" value="ECO:0007669"/>
    <property type="project" value="InterPro"/>
</dbReference>
<sequence length="195" mass="21703">MEEYCSGVKGNNDHRCLCEEGNFGPKDLADASSPAALLHGYDRLGSTKPAEFLKKWCTMTFDSTGQRHARWHWPNENKQGFLLSSAGDAISGYIDLGPGMLIDRFGHDDTTYFAPFGTPFAMRSLPPSSLNDDYAVYKVKQRLLVKAGPIAPGFEQPGLGTQYIVEMKPEVLFKGETWVRKLTAKEVEMLYKGDV</sequence>
<dbReference type="PANTHER" id="PTHR42059">
    <property type="entry name" value="TNT DOMAIN-CONTAINING PROTEIN"/>
    <property type="match status" value="1"/>
</dbReference>
<organism evidence="2 3">
    <name type="scientific">Septoria linicola</name>
    <dbReference type="NCBI Taxonomy" id="215465"/>
    <lineage>
        <taxon>Eukaryota</taxon>
        <taxon>Fungi</taxon>
        <taxon>Dikarya</taxon>
        <taxon>Ascomycota</taxon>
        <taxon>Pezizomycotina</taxon>
        <taxon>Dothideomycetes</taxon>
        <taxon>Dothideomycetidae</taxon>
        <taxon>Mycosphaerellales</taxon>
        <taxon>Mycosphaerellaceae</taxon>
        <taxon>Septoria</taxon>
    </lineage>
</organism>
<name>A0A9Q9EMV8_9PEZI</name>
<reference evidence="2" key="1">
    <citation type="submission" date="2022-06" db="EMBL/GenBank/DDBJ databases">
        <title>Complete genome sequences of two strains of the flax pathogen Septoria linicola.</title>
        <authorList>
            <person name="Lapalu N."/>
            <person name="Simon A."/>
            <person name="Demenou B."/>
            <person name="Paumier D."/>
            <person name="Guillot M.-P."/>
            <person name="Gout L."/>
            <person name="Valade R."/>
        </authorList>
    </citation>
    <scope>NUCLEOTIDE SEQUENCE</scope>
    <source>
        <strain evidence="2">SE15195</strain>
    </source>
</reference>
<keyword evidence="3" id="KW-1185">Reference proteome</keyword>
<feature type="domain" description="TNT" evidence="1">
    <location>
        <begin position="96"/>
        <end position="168"/>
    </location>
</feature>
<dbReference type="PANTHER" id="PTHR42059:SF1">
    <property type="entry name" value="TNT DOMAIN-CONTAINING PROTEIN"/>
    <property type="match status" value="1"/>
</dbReference>
<proteinExistence type="predicted"/>
<dbReference type="Proteomes" id="UP001056384">
    <property type="component" value="Chromosome 8"/>
</dbReference>
<evidence type="ECO:0000259" key="1">
    <source>
        <dbReference type="Pfam" id="PF14021"/>
    </source>
</evidence>
<dbReference type="EMBL" id="CP099425">
    <property type="protein sequence ID" value="USW56445.1"/>
    <property type="molecule type" value="Genomic_DNA"/>
</dbReference>
<gene>
    <name evidence="2" type="ORF">Slin15195_G097640</name>
</gene>
<dbReference type="InterPro" id="IPR053024">
    <property type="entry name" value="Fungal_surface_NADase"/>
</dbReference>
<dbReference type="InterPro" id="IPR025331">
    <property type="entry name" value="TNT"/>
</dbReference>
<dbReference type="OrthoDB" id="2923349at2759"/>
<accession>A0A9Q9EMV8</accession>
<dbReference type="Pfam" id="PF14021">
    <property type="entry name" value="TNT"/>
    <property type="match status" value="1"/>
</dbReference>
<dbReference type="AlphaFoldDB" id="A0A9Q9EMV8"/>
<evidence type="ECO:0000313" key="2">
    <source>
        <dbReference type="EMBL" id="USW56445.1"/>
    </source>
</evidence>
<evidence type="ECO:0000313" key="3">
    <source>
        <dbReference type="Proteomes" id="UP001056384"/>
    </source>
</evidence>